<dbReference type="SUPFAM" id="SSF52833">
    <property type="entry name" value="Thioredoxin-like"/>
    <property type="match status" value="1"/>
</dbReference>
<dbReference type="Gene3D" id="1.10.10.1590">
    <property type="entry name" value="NADH-quinone oxidoreductase subunit E"/>
    <property type="match status" value="1"/>
</dbReference>
<dbReference type="InterPro" id="IPR042128">
    <property type="entry name" value="NuoE_dom"/>
</dbReference>
<dbReference type="Pfam" id="PF01257">
    <property type="entry name" value="2Fe-2S_thioredx"/>
    <property type="match status" value="1"/>
</dbReference>
<evidence type="ECO:0000256" key="2">
    <source>
        <dbReference type="ARBA" id="ARBA00022714"/>
    </source>
</evidence>
<evidence type="ECO:0000256" key="1">
    <source>
        <dbReference type="ARBA" id="ARBA00010643"/>
    </source>
</evidence>
<dbReference type="InterPro" id="IPR041921">
    <property type="entry name" value="NuoE_N"/>
</dbReference>
<feature type="binding site" evidence="7">
    <location>
        <position position="136"/>
    </location>
    <ligand>
        <name>[2Fe-2S] cluster</name>
        <dbReference type="ChEBI" id="CHEBI:190135"/>
    </ligand>
</feature>
<feature type="binding site" evidence="7">
    <location>
        <position position="90"/>
    </location>
    <ligand>
        <name>[2Fe-2S] cluster</name>
        <dbReference type="ChEBI" id="CHEBI:190135"/>
    </ligand>
</feature>
<dbReference type="GO" id="GO:0051537">
    <property type="term" value="F:2 iron, 2 sulfur cluster binding"/>
    <property type="evidence" value="ECO:0007669"/>
    <property type="project" value="UniProtKB-KW"/>
</dbReference>
<dbReference type="GO" id="GO:0046872">
    <property type="term" value="F:metal ion binding"/>
    <property type="evidence" value="ECO:0007669"/>
    <property type="project" value="UniProtKB-KW"/>
</dbReference>
<dbReference type="PIRSF" id="PIRSF000216">
    <property type="entry name" value="NADH_DH_24kDa"/>
    <property type="match status" value="1"/>
</dbReference>
<evidence type="ECO:0000313" key="8">
    <source>
        <dbReference type="EMBL" id="ANC58254.1"/>
    </source>
</evidence>
<dbReference type="GO" id="GO:0003954">
    <property type="term" value="F:NADH dehydrogenase activity"/>
    <property type="evidence" value="ECO:0007669"/>
    <property type="project" value="TreeGrafter"/>
</dbReference>
<dbReference type="CDD" id="cd03064">
    <property type="entry name" value="TRX_Fd_NuoE"/>
    <property type="match status" value="1"/>
</dbReference>
<dbReference type="Gene3D" id="3.40.30.10">
    <property type="entry name" value="Glutaredoxin"/>
    <property type="match status" value="1"/>
</dbReference>
<reference evidence="8" key="1">
    <citation type="submission" date="2016-01" db="EMBL/GenBank/DDBJ databases">
        <title>Hydrogen oxidation by a methanotroph.</title>
        <authorList>
            <person name="Stott M.B."/>
        </authorList>
    </citation>
    <scope>NUCLEOTIDE SEQUENCE</scope>
    <source>
        <strain evidence="8">RTK17.1</strain>
    </source>
</reference>
<comment type="cofactor">
    <cofactor evidence="7">
        <name>[2Fe-2S] cluster</name>
        <dbReference type="ChEBI" id="CHEBI:190135"/>
    </cofactor>
    <text evidence="7">Binds 1 [2Fe-2S] cluster.</text>
</comment>
<dbReference type="InterPro" id="IPR002023">
    <property type="entry name" value="NuoE-like"/>
</dbReference>
<feature type="binding site" evidence="7">
    <location>
        <position position="140"/>
    </location>
    <ligand>
        <name>[2Fe-2S] cluster</name>
        <dbReference type="ChEBI" id="CHEBI:190135"/>
    </ligand>
</feature>
<evidence type="ECO:0000256" key="7">
    <source>
        <dbReference type="PIRSR" id="PIRSR000216-1"/>
    </source>
</evidence>
<gene>
    <name evidence="8" type="primary">nuoE</name>
</gene>
<name>A0A1W5LD12_9BACT</name>
<evidence type="ECO:0000256" key="4">
    <source>
        <dbReference type="ARBA" id="ARBA00023004"/>
    </source>
</evidence>
<accession>A0A1W5LD12</accession>
<keyword evidence="3 7" id="KW-0479">Metal-binding</keyword>
<keyword evidence="4 7" id="KW-0408">Iron</keyword>
<proteinExistence type="inferred from homology"/>
<evidence type="ECO:0000256" key="3">
    <source>
        <dbReference type="ARBA" id="ARBA00022723"/>
    </source>
</evidence>
<dbReference type="EMBL" id="KU509455">
    <property type="protein sequence ID" value="ANC58254.1"/>
    <property type="molecule type" value="Genomic_DNA"/>
</dbReference>
<dbReference type="PROSITE" id="PS01099">
    <property type="entry name" value="COMPLEX1_24K"/>
    <property type="match status" value="1"/>
</dbReference>
<dbReference type="PANTHER" id="PTHR10371:SF3">
    <property type="entry name" value="NADH DEHYDROGENASE [UBIQUINONE] FLAVOPROTEIN 2, MITOCHONDRIAL"/>
    <property type="match status" value="1"/>
</dbReference>
<evidence type="ECO:0000256" key="5">
    <source>
        <dbReference type="ARBA" id="ARBA00023014"/>
    </source>
</evidence>
<evidence type="ECO:0000256" key="6">
    <source>
        <dbReference type="ARBA" id="ARBA00034078"/>
    </source>
</evidence>
<dbReference type="InterPro" id="IPR036249">
    <property type="entry name" value="Thioredoxin-like_sf"/>
</dbReference>
<dbReference type="PANTHER" id="PTHR10371">
    <property type="entry name" value="NADH DEHYDROGENASE UBIQUINONE FLAVOPROTEIN 2, MITOCHONDRIAL"/>
    <property type="match status" value="1"/>
</dbReference>
<feature type="binding site" evidence="7">
    <location>
        <position position="95"/>
    </location>
    <ligand>
        <name>[2Fe-2S] cluster</name>
        <dbReference type="ChEBI" id="CHEBI:190135"/>
    </ligand>
</feature>
<comment type="similarity">
    <text evidence="1">Belongs to the complex I 24 kDa subunit family.</text>
</comment>
<keyword evidence="2 7" id="KW-0001">2Fe-2S</keyword>
<protein>
    <submittedName>
        <fullName evidence="8">NADH-quinone oxidoreductase subunit E</fullName>
    </submittedName>
</protein>
<organism evidence="8">
    <name type="scientific">Candidatus Methylacidiphilum infernorum</name>
    <dbReference type="NCBI Taxonomy" id="511746"/>
    <lineage>
        <taxon>Bacteria</taxon>
        <taxon>Pseudomonadati</taxon>
        <taxon>Verrucomicrobiota</taxon>
        <taxon>Methylacidiphilae</taxon>
        <taxon>Methylacidiphilales</taxon>
        <taxon>Methylacidiphilaceae</taxon>
        <taxon>Methylacidiphilum (ex Ratnadevi et al. 2023)</taxon>
    </lineage>
</organism>
<keyword evidence="5 7" id="KW-0411">Iron-sulfur</keyword>
<comment type="cofactor">
    <cofactor evidence="6">
        <name>[2Fe-2S] cluster</name>
        <dbReference type="ChEBI" id="CHEBI:190135"/>
    </cofactor>
</comment>
<dbReference type="FunFam" id="1.10.10.1590:FF:000001">
    <property type="entry name" value="NADH-quinone oxidoreductase subunit E"/>
    <property type="match status" value="1"/>
</dbReference>
<sequence length="171" mass="19637">MNTVETVPPHLDQGFIDEAEKIISQYPVSKRSASLPLLHLWQKRFGYVSREGVEWIAQKLELEPIAVEEIATFYPMIRHRPLGKYQFKVCRTLSCALAGSYQLFDYIKQNCNALQEVGHHVYLSEDGQFSVEFVECLAACGNAPVMMINEEEWMDVTKEKIQGILAQLRKK</sequence>
<dbReference type="AlphaFoldDB" id="A0A1W5LD12"/>